<evidence type="ECO:0000313" key="2">
    <source>
        <dbReference type="EMBL" id="SHN11092.1"/>
    </source>
</evidence>
<sequence>MMIDAYVPSLLAELPRRAAQAMPGQQLYLLIDGVFLPGFYRRVGAVVPHDALALLFDVLPGSTDQVLAVSPFLVRYSADLPRLHVLLEQCSGWPMLSVIQTTETLPQLKTRLAVWCVIQADGQRFNFRFPDTRRLPGIFQALREEQRAQMAGPATRWSYVDRSGQWQELAVTGKALAAPGDKPELEMQQFGDMVGDSEPDEMLLRLSDRGRNWEFSLSQQHAVVLQALAIADSAGLETDLRLEWCEACLDDARQAAHPLSGERLARWRDAQVLT</sequence>
<dbReference type="Proteomes" id="UP000184339">
    <property type="component" value="Unassembled WGS sequence"/>
</dbReference>
<organism evidence="2 3">
    <name type="scientific">Duganella sacchari</name>
    <dbReference type="NCBI Taxonomy" id="551987"/>
    <lineage>
        <taxon>Bacteria</taxon>
        <taxon>Pseudomonadati</taxon>
        <taxon>Pseudomonadota</taxon>
        <taxon>Betaproteobacteria</taxon>
        <taxon>Burkholderiales</taxon>
        <taxon>Oxalobacteraceae</taxon>
        <taxon>Telluria group</taxon>
        <taxon>Duganella</taxon>
    </lineage>
</organism>
<dbReference type="EMBL" id="FRCX01000004">
    <property type="protein sequence ID" value="SHN11092.1"/>
    <property type="molecule type" value="Genomic_DNA"/>
</dbReference>
<gene>
    <name evidence="2" type="ORF">SAMN05192549_104376</name>
</gene>
<evidence type="ECO:0000313" key="3">
    <source>
        <dbReference type="Proteomes" id="UP000184339"/>
    </source>
</evidence>
<protein>
    <recommendedName>
        <fullName evidence="1">DUF4123 domain-containing protein</fullName>
    </recommendedName>
</protein>
<dbReference type="InterPro" id="IPR025391">
    <property type="entry name" value="DUF4123"/>
</dbReference>
<dbReference type="STRING" id="551987.SAMN05192549_104376"/>
<feature type="domain" description="DUF4123" evidence="1">
    <location>
        <begin position="27"/>
        <end position="149"/>
    </location>
</feature>
<accession>A0A1M7P3F8</accession>
<dbReference type="AlphaFoldDB" id="A0A1M7P3F8"/>
<reference evidence="3" key="1">
    <citation type="submission" date="2016-11" db="EMBL/GenBank/DDBJ databases">
        <authorList>
            <person name="Varghese N."/>
            <person name="Submissions S."/>
        </authorList>
    </citation>
    <scope>NUCLEOTIDE SEQUENCE [LARGE SCALE GENOMIC DNA]</scope>
    <source>
        <strain evidence="3">Sac-22</strain>
    </source>
</reference>
<name>A0A1M7P3F8_9BURK</name>
<dbReference type="Pfam" id="PF13503">
    <property type="entry name" value="DUF4123"/>
    <property type="match status" value="1"/>
</dbReference>
<keyword evidence="3" id="KW-1185">Reference proteome</keyword>
<proteinExistence type="predicted"/>
<evidence type="ECO:0000259" key="1">
    <source>
        <dbReference type="Pfam" id="PF13503"/>
    </source>
</evidence>
<dbReference type="RefSeq" id="WP_072784338.1">
    <property type="nucleotide sequence ID" value="NZ_FRCX01000004.1"/>
</dbReference>